<reference evidence="1" key="2">
    <citation type="submission" date="2019-06" db="EMBL/GenBank/DDBJ databases">
        <title>Genomics analysis of Aphanomyces spp. identifies a new class of oomycete effector associated with host adaptation.</title>
        <authorList>
            <person name="Gaulin E."/>
        </authorList>
    </citation>
    <scope>NUCLEOTIDE SEQUENCE</scope>
    <source>
        <strain evidence="1">CBS 578.67</strain>
    </source>
</reference>
<dbReference type="EMBL" id="CAADRA010006735">
    <property type="protein sequence ID" value="VFT96430.1"/>
    <property type="molecule type" value="Genomic_DNA"/>
</dbReference>
<name>A0A485LD93_9STRA</name>
<dbReference type="Proteomes" id="UP000332933">
    <property type="component" value="Unassembled WGS sequence"/>
</dbReference>
<dbReference type="EMBL" id="VJMH01006712">
    <property type="protein sequence ID" value="KAF0688662.1"/>
    <property type="molecule type" value="Genomic_DNA"/>
</dbReference>
<dbReference type="Gene3D" id="3.10.450.240">
    <property type="match status" value="1"/>
</dbReference>
<protein>
    <submittedName>
        <fullName evidence="2">Aste57867_19732 protein</fullName>
    </submittedName>
</protein>
<evidence type="ECO:0000313" key="3">
    <source>
        <dbReference type="Proteomes" id="UP000332933"/>
    </source>
</evidence>
<sequence>MWRQVMRAAKRPAGHRLPLVRQMPCMKANPLRLSHVRLFSSNSPDESTRPSTFQKALDDKDRFIAWDTADVFSPDMFAVKKMMLFAMLHQAFPEKAAFDIPDFLSGAKDALDLVLRTVYSPAFLAAVVDPSIENDEIQLLREIMTSDCLEMLVQGFKVHHDNGCTAFDLSKLEINGAYLDNVKIAEDLSSILLYVKFDTAEHVTVTGTKDGAVISESSVREAESNWIFESPVPENLSWTIVRM</sequence>
<gene>
    <name evidence="2" type="primary">Aste57867_19732</name>
    <name evidence="1" type="ORF">As57867_019667</name>
    <name evidence="2" type="ORF">ASTE57867_19732</name>
</gene>
<dbReference type="AlphaFoldDB" id="A0A485LD93"/>
<proteinExistence type="predicted"/>
<evidence type="ECO:0000313" key="2">
    <source>
        <dbReference type="EMBL" id="VFT96430.1"/>
    </source>
</evidence>
<dbReference type="OrthoDB" id="60307at2759"/>
<keyword evidence="3" id="KW-1185">Reference proteome</keyword>
<reference evidence="2 3" key="1">
    <citation type="submission" date="2019-03" db="EMBL/GenBank/DDBJ databases">
        <authorList>
            <person name="Gaulin E."/>
            <person name="Dumas B."/>
        </authorList>
    </citation>
    <scope>NUCLEOTIDE SEQUENCE [LARGE SCALE GENOMIC DNA]</scope>
    <source>
        <strain evidence="2">CBS 568.67</strain>
    </source>
</reference>
<evidence type="ECO:0000313" key="1">
    <source>
        <dbReference type="EMBL" id="KAF0688662.1"/>
    </source>
</evidence>
<accession>A0A485LD93</accession>
<organism evidence="2 3">
    <name type="scientific">Aphanomyces stellatus</name>
    <dbReference type="NCBI Taxonomy" id="120398"/>
    <lineage>
        <taxon>Eukaryota</taxon>
        <taxon>Sar</taxon>
        <taxon>Stramenopiles</taxon>
        <taxon>Oomycota</taxon>
        <taxon>Saprolegniomycetes</taxon>
        <taxon>Saprolegniales</taxon>
        <taxon>Verrucalvaceae</taxon>
        <taxon>Aphanomyces</taxon>
    </lineage>
</organism>